<dbReference type="OrthoDB" id="10039566at2759"/>
<keyword evidence="2" id="KW-1133">Transmembrane helix</keyword>
<protein>
    <submittedName>
        <fullName evidence="3">Uncharacterized protein</fullName>
    </submittedName>
</protein>
<gene>
    <name evidence="3" type="ORF">Micbo1qcDRAFT_193142</name>
</gene>
<feature type="transmembrane region" description="Helical" evidence="2">
    <location>
        <begin position="59"/>
        <end position="87"/>
    </location>
</feature>
<feature type="region of interest" description="Disordered" evidence="1">
    <location>
        <begin position="22"/>
        <end position="47"/>
    </location>
</feature>
<evidence type="ECO:0000256" key="2">
    <source>
        <dbReference type="SAM" id="Phobius"/>
    </source>
</evidence>
<reference evidence="4" key="1">
    <citation type="submission" date="2016-02" db="EMBL/GenBank/DDBJ databases">
        <title>Draft genome sequence of Microdochium bolleyi, a fungal endophyte of beachgrass.</title>
        <authorList>
            <consortium name="DOE Joint Genome Institute"/>
            <person name="David A.S."/>
            <person name="May G."/>
            <person name="Haridas S."/>
            <person name="Lim J."/>
            <person name="Wang M."/>
            <person name="Labutti K."/>
            <person name="Lipzen A."/>
            <person name="Barry K."/>
            <person name="Grigoriev I.V."/>
        </authorList>
    </citation>
    <scope>NUCLEOTIDE SEQUENCE [LARGE SCALE GENOMIC DNA]</scope>
    <source>
        <strain evidence="4">J235TASD1</strain>
    </source>
</reference>
<dbReference type="STRING" id="196109.A0A136J9D6"/>
<dbReference type="InterPro" id="IPR046368">
    <property type="entry name" value="Tag1"/>
</dbReference>
<dbReference type="PANTHER" id="PTHR35895">
    <property type="entry name" value="CHROMOSOME 16, WHOLE GENOME SHOTGUN SEQUENCE"/>
    <property type="match status" value="1"/>
</dbReference>
<evidence type="ECO:0000313" key="4">
    <source>
        <dbReference type="Proteomes" id="UP000070501"/>
    </source>
</evidence>
<organism evidence="3 4">
    <name type="scientific">Microdochium bolleyi</name>
    <dbReference type="NCBI Taxonomy" id="196109"/>
    <lineage>
        <taxon>Eukaryota</taxon>
        <taxon>Fungi</taxon>
        <taxon>Dikarya</taxon>
        <taxon>Ascomycota</taxon>
        <taxon>Pezizomycotina</taxon>
        <taxon>Sordariomycetes</taxon>
        <taxon>Xylariomycetidae</taxon>
        <taxon>Xylariales</taxon>
        <taxon>Microdochiaceae</taxon>
        <taxon>Microdochium</taxon>
    </lineage>
</organism>
<dbReference type="PANTHER" id="PTHR35895:SF2">
    <property type="match status" value="1"/>
</dbReference>
<evidence type="ECO:0000313" key="3">
    <source>
        <dbReference type="EMBL" id="KXJ93777.1"/>
    </source>
</evidence>
<keyword evidence="2" id="KW-0812">Transmembrane</keyword>
<dbReference type="Proteomes" id="UP000070501">
    <property type="component" value="Unassembled WGS sequence"/>
</dbReference>
<feature type="compositionally biased region" description="Basic and acidic residues" evidence="1">
    <location>
        <begin position="22"/>
        <end position="45"/>
    </location>
</feature>
<dbReference type="InterPro" id="IPR022185">
    <property type="entry name" value="DUF3712"/>
</dbReference>
<keyword evidence="4" id="KW-1185">Reference proteome</keyword>
<name>A0A136J9D6_9PEZI</name>
<proteinExistence type="predicted"/>
<dbReference type="AlphaFoldDB" id="A0A136J9D6"/>
<dbReference type="GO" id="GO:0000329">
    <property type="term" value="C:fungal-type vacuole membrane"/>
    <property type="evidence" value="ECO:0007669"/>
    <property type="project" value="InterPro"/>
</dbReference>
<accession>A0A136J9D6</accession>
<keyword evidence="2" id="KW-0472">Membrane</keyword>
<sequence>MSARTPPQDFVHTHYEETAELKRNAGSDRIKSDHSDDDIRKPVDRRGKRQKIKEHCGRFWCCWALFILITLSAGLPVLFMVILPALAQRIVNDTNLPIYGADLRPINGTHLKAGLSTGLSLPAGINIKLDACDLWLYRPEAADKPYARIPIPDQHVSGGGGASLAINDITGEVTDQVQIHEWMTRILNDDTTTISVRTTTTAWLGAIKIPLTIDKTVTTPALRALKGSGLTEARIYLPPQADGTNIAGTMVIPNHSIMTMDLGNVTLNAMSGDILIGKVLLQNALLKPGNQTLPFRGEIFLDRVLGNIVAIAASQAASIGKGLVTLTASGNSTVINGAHIGYMEDVLAKARIRVDVLLSQLLSDVLGSWTAGTLSVDTAFSAIWDGFVGSNSTLASIFSNLTQGQDGTPGGLLSEIIGNWNLTSRPHEAEADMQSFDEALNKARAFGKAAVAV</sequence>
<dbReference type="EMBL" id="KQ964247">
    <property type="protein sequence ID" value="KXJ93777.1"/>
    <property type="molecule type" value="Genomic_DNA"/>
</dbReference>
<evidence type="ECO:0000256" key="1">
    <source>
        <dbReference type="SAM" id="MobiDB-lite"/>
    </source>
</evidence>
<dbReference type="InParanoid" id="A0A136J9D6"/>
<dbReference type="Pfam" id="PF12505">
    <property type="entry name" value="DUF3712"/>
    <property type="match status" value="1"/>
</dbReference>